<evidence type="ECO:0000313" key="2">
    <source>
        <dbReference type="Proteomes" id="UP000290848"/>
    </source>
</evidence>
<dbReference type="EMBL" id="RXOC01000004">
    <property type="protein sequence ID" value="RXF70549.1"/>
    <property type="molecule type" value="Genomic_DNA"/>
</dbReference>
<organism evidence="1 2">
    <name type="scientific">Arcticibacter tournemirensis</name>
    <dbReference type="NCBI Taxonomy" id="699437"/>
    <lineage>
        <taxon>Bacteria</taxon>
        <taxon>Pseudomonadati</taxon>
        <taxon>Bacteroidota</taxon>
        <taxon>Sphingobacteriia</taxon>
        <taxon>Sphingobacteriales</taxon>
        <taxon>Sphingobacteriaceae</taxon>
        <taxon>Arcticibacter</taxon>
    </lineage>
</organism>
<name>A0A4Q0MCD3_9SPHI</name>
<comment type="caution">
    <text evidence="1">The sequence shown here is derived from an EMBL/GenBank/DDBJ whole genome shotgun (WGS) entry which is preliminary data.</text>
</comment>
<protein>
    <submittedName>
        <fullName evidence="1">Uncharacterized protein</fullName>
    </submittedName>
</protein>
<dbReference type="RefSeq" id="WP_128768854.1">
    <property type="nucleotide sequence ID" value="NZ_RXOC01000004.1"/>
</dbReference>
<reference evidence="1 2" key="1">
    <citation type="submission" date="2018-12" db="EMBL/GenBank/DDBJ databases">
        <title>The Draft Genome Sequence of the Soil Bacterium Pedobacter tournemirensis R1.</title>
        <authorList>
            <person name="He J."/>
        </authorList>
    </citation>
    <scope>NUCLEOTIDE SEQUENCE [LARGE SCALE GENOMIC DNA]</scope>
    <source>
        <strain evidence="1 2">R1</strain>
    </source>
</reference>
<accession>A0A4Q0MCD3</accession>
<sequence>MGNFLKGVLGGFSGKIGNVIGSSWKGIDYMRSLPRKVLNNATQEQLIQRLKFACAVNFVKPMSALVSVGFKSLAKQKITGYNVAVQKVLMNALLGDFPDYSVDYTKVQISEGTLPPALDTKAQSTTPATVEFKWKNNADPGNNAHGDDTAIVLVFNPSKKRYLFNFQGAKREEEAYDFVVPENFSNDEVHAYMGFITRDRRLASNSEYLGKVVVF</sequence>
<dbReference type="InterPro" id="IPR046233">
    <property type="entry name" value="DUF6266"/>
</dbReference>
<gene>
    <name evidence="1" type="ORF">EKH83_07860</name>
</gene>
<dbReference type="Pfam" id="PF19781">
    <property type="entry name" value="DUF6266"/>
    <property type="match status" value="1"/>
</dbReference>
<evidence type="ECO:0000313" key="1">
    <source>
        <dbReference type="EMBL" id="RXF70549.1"/>
    </source>
</evidence>
<proteinExistence type="predicted"/>
<dbReference type="AlphaFoldDB" id="A0A4Q0MCD3"/>
<dbReference type="Proteomes" id="UP000290848">
    <property type="component" value="Unassembled WGS sequence"/>
</dbReference>